<gene>
    <name evidence="7" type="ORF">ACFQ41_02025</name>
</gene>
<comment type="cofactor">
    <cofactor evidence="1">
        <name>FAD</name>
        <dbReference type="ChEBI" id="CHEBI:57692"/>
    </cofactor>
</comment>
<dbReference type="Pfam" id="PF07992">
    <property type="entry name" value="Pyr_redox_2"/>
    <property type="match status" value="1"/>
</dbReference>
<name>A0ABW4BDY3_9LACO</name>
<evidence type="ECO:0000256" key="3">
    <source>
        <dbReference type="ARBA" id="ARBA00022630"/>
    </source>
</evidence>
<feature type="domain" description="Pyridine nucleotide-disulphide oxidoreductase dimerisation" evidence="5">
    <location>
        <begin position="332"/>
        <end position="433"/>
    </location>
</feature>
<dbReference type="SUPFAM" id="SSF55424">
    <property type="entry name" value="FAD/NAD-linked reductases, dimerisation (C-terminal) domain"/>
    <property type="match status" value="1"/>
</dbReference>
<evidence type="ECO:0000259" key="5">
    <source>
        <dbReference type="Pfam" id="PF02852"/>
    </source>
</evidence>
<dbReference type="InterPro" id="IPR001100">
    <property type="entry name" value="Pyr_nuc-diS_OxRdtase"/>
</dbReference>
<comment type="caution">
    <text evidence="7">The sequence shown here is derived from an EMBL/GenBank/DDBJ whole genome shotgun (WGS) entry which is preliminary data.</text>
</comment>
<organism evidence="7 8">
    <name type="scientific">Lacticaseibacillus suilingensis</name>
    <dbReference type="NCBI Taxonomy" id="2799577"/>
    <lineage>
        <taxon>Bacteria</taxon>
        <taxon>Bacillati</taxon>
        <taxon>Bacillota</taxon>
        <taxon>Bacilli</taxon>
        <taxon>Lactobacillales</taxon>
        <taxon>Lactobacillaceae</taxon>
        <taxon>Lacticaseibacillus</taxon>
    </lineage>
</organism>
<evidence type="ECO:0000256" key="1">
    <source>
        <dbReference type="ARBA" id="ARBA00001974"/>
    </source>
</evidence>
<dbReference type="Gene3D" id="3.50.50.60">
    <property type="entry name" value="FAD/NAD(P)-binding domain"/>
    <property type="match status" value="2"/>
</dbReference>
<dbReference type="InterPro" id="IPR023753">
    <property type="entry name" value="FAD/NAD-binding_dom"/>
</dbReference>
<reference evidence="8" key="1">
    <citation type="journal article" date="2019" name="Int. J. Syst. Evol. Microbiol.">
        <title>The Global Catalogue of Microorganisms (GCM) 10K type strain sequencing project: providing services to taxonomists for standard genome sequencing and annotation.</title>
        <authorList>
            <consortium name="The Broad Institute Genomics Platform"/>
            <consortium name="The Broad Institute Genome Sequencing Center for Infectious Disease"/>
            <person name="Wu L."/>
            <person name="Ma J."/>
        </authorList>
    </citation>
    <scope>NUCLEOTIDE SEQUENCE [LARGE SCALE GENOMIC DNA]</scope>
    <source>
        <strain evidence="8">CCM 9110</strain>
    </source>
</reference>
<accession>A0ABW4BDY3</accession>
<dbReference type="SUPFAM" id="SSF51905">
    <property type="entry name" value="FAD/NAD(P)-binding domain"/>
    <property type="match status" value="1"/>
</dbReference>
<evidence type="ECO:0000313" key="7">
    <source>
        <dbReference type="EMBL" id="MFD1398083.1"/>
    </source>
</evidence>
<dbReference type="Pfam" id="PF02852">
    <property type="entry name" value="Pyr_redox_dim"/>
    <property type="match status" value="1"/>
</dbReference>
<dbReference type="PIRSF" id="PIRSF000350">
    <property type="entry name" value="Mercury_reductase_MerA"/>
    <property type="match status" value="1"/>
</dbReference>
<dbReference type="PRINTS" id="PR00368">
    <property type="entry name" value="FADPNR"/>
</dbReference>
<evidence type="ECO:0000259" key="6">
    <source>
        <dbReference type="Pfam" id="PF07992"/>
    </source>
</evidence>
<dbReference type="GO" id="GO:0016491">
    <property type="term" value="F:oxidoreductase activity"/>
    <property type="evidence" value="ECO:0007669"/>
    <property type="project" value="UniProtKB-KW"/>
</dbReference>
<keyword evidence="3" id="KW-0285">Flavoprotein</keyword>
<protein>
    <submittedName>
        <fullName evidence="7">Dihydrolipoyl dehydrogenase family protein</fullName>
        <ecNumber evidence="7">1.-.-.-</ecNumber>
    </submittedName>
</protein>
<evidence type="ECO:0000313" key="8">
    <source>
        <dbReference type="Proteomes" id="UP001597199"/>
    </source>
</evidence>
<dbReference type="PANTHER" id="PTHR43014">
    <property type="entry name" value="MERCURIC REDUCTASE"/>
    <property type="match status" value="1"/>
</dbReference>
<dbReference type="RefSeq" id="WP_204118630.1">
    <property type="nucleotide sequence ID" value="NZ_BOLV01000006.1"/>
</dbReference>
<dbReference type="Proteomes" id="UP001597199">
    <property type="component" value="Unassembled WGS sequence"/>
</dbReference>
<keyword evidence="7" id="KW-0560">Oxidoreductase</keyword>
<evidence type="ECO:0000256" key="4">
    <source>
        <dbReference type="ARBA" id="ARBA00022827"/>
    </source>
</evidence>
<comment type="similarity">
    <text evidence="2">Belongs to the class-I pyridine nucleotide-disulfide oxidoreductase family.</text>
</comment>
<dbReference type="EC" id="1.-.-.-" evidence="7"/>
<dbReference type="InterPro" id="IPR016156">
    <property type="entry name" value="FAD/NAD-linked_Rdtase_dimer_sf"/>
</dbReference>
<dbReference type="Gene3D" id="3.30.390.30">
    <property type="match status" value="1"/>
</dbReference>
<dbReference type="EMBL" id="JBHTOA010000015">
    <property type="protein sequence ID" value="MFD1398083.1"/>
    <property type="molecule type" value="Genomic_DNA"/>
</dbReference>
<sequence>MEKYDVIVIGGGPGGLAAAYPLAAGGKRVLVVERDLWGGTCPNYGCDPKKMLYSAVQAKKRAARMTRAGLVGIPDINWPNLMAFKTSYTETVPTGTRAGLVDQRIAVVDGEAHFVDEQTIVVGEQSFWGADIIIATGLQPVLPNVPGSSLVQTSRDFLEMPQMPQKIAFIGAGYVGMELANIAAAAGAEVHIIMHGDRALRAFPAAAVTALETEMATGHVYFHKNVTLDAIEPLGNGVRLMAPDFTLDVQQVFAAMGRRPDDQLMLNRGRIRSTPQGILVNDHLQTSNPHVYAIGDVVAKTQPKLTPVAGYEGRYVAAQILGDTEPITYPAIPVTVYGALEVAQVGLSEAEAKAAPDYYTINTQDVTHWYTYNRTLEPHASVTIIKAKATDEVVGAVVVSSSAEDLINVLTVAINQHLTAEAVNAMIFAYPSEASDLSYLL</sequence>
<keyword evidence="8" id="KW-1185">Reference proteome</keyword>
<feature type="domain" description="FAD/NAD(P)-binding" evidence="6">
    <location>
        <begin position="4"/>
        <end position="313"/>
    </location>
</feature>
<proteinExistence type="inferred from homology"/>
<dbReference type="InterPro" id="IPR004099">
    <property type="entry name" value="Pyr_nucl-diS_OxRdtase_dimer"/>
</dbReference>
<dbReference type="PANTHER" id="PTHR43014:SF5">
    <property type="entry name" value="GLUTATHIONE REDUCTASE (NADPH)"/>
    <property type="match status" value="1"/>
</dbReference>
<dbReference type="InterPro" id="IPR036188">
    <property type="entry name" value="FAD/NAD-bd_sf"/>
</dbReference>
<dbReference type="PRINTS" id="PR00411">
    <property type="entry name" value="PNDRDTASEI"/>
</dbReference>
<keyword evidence="4" id="KW-0274">FAD</keyword>
<evidence type="ECO:0000256" key="2">
    <source>
        <dbReference type="ARBA" id="ARBA00007532"/>
    </source>
</evidence>